<dbReference type="PANTHER" id="PTHR38790:SF4">
    <property type="entry name" value="2EXR DOMAIN-CONTAINING PROTEIN"/>
    <property type="match status" value="1"/>
</dbReference>
<dbReference type="KEGG" id="bsc:COCSADRAFT_27467"/>
<organism evidence="2 3">
    <name type="scientific">Cochliobolus sativus (strain ND90Pr / ATCC 201652)</name>
    <name type="common">Common root rot and spot blotch fungus</name>
    <name type="synonym">Bipolaris sorokiniana</name>
    <dbReference type="NCBI Taxonomy" id="665912"/>
    <lineage>
        <taxon>Eukaryota</taxon>
        <taxon>Fungi</taxon>
        <taxon>Dikarya</taxon>
        <taxon>Ascomycota</taxon>
        <taxon>Pezizomycotina</taxon>
        <taxon>Dothideomycetes</taxon>
        <taxon>Pleosporomycetidae</taxon>
        <taxon>Pleosporales</taxon>
        <taxon>Pleosporineae</taxon>
        <taxon>Pleosporaceae</taxon>
        <taxon>Bipolaris</taxon>
    </lineage>
</organism>
<dbReference type="OMA" id="THNWIST"/>
<protein>
    <recommendedName>
        <fullName evidence="1">DUF7730 domain-containing protein</fullName>
    </recommendedName>
</protein>
<reference evidence="3" key="2">
    <citation type="journal article" date="2013" name="PLoS Genet.">
        <title>Comparative genome structure, secondary metabolite, and effector coding capacity across Cochliobolus pathogens.</title>
        <authorList>
            <person name="Condon B.J."/>
            <person name="Leng Y."/>
            <person name="Wu D."/>
            <person name="Bushley K.E."/>
            <person name="Ohm R.A."/>
            <person name="Otillar R."/>
            <person name="Martin J."/>
            <person name="Schackwitz W."/>
            <person name="Grimwood J."/>
            <person name="MohdZainudin N."/>
            <person name="Xue C."/>
            <person name="Wang R."/>
            <person name="Manning V.A."/>
            <person name="Dhillon B."/>
            <person name="Tu Z.J."/>
            <person name="Steffenson B.J."/>
            <person name="Salamov A."/>
            <person name="Sun H."/>
            <person name="Lowry S."/>
            <person name="LaButti K."/>
            <person name="Han J."/>
            <person name="Copeland A."/>
            <person name="Lindquist E."/>
            <person name="Barry K."/>
            <person name="Schmutz J."/>
            <person name="Baker S.E."/>
            <person name="Ciuffetti L.M."/>
            <person name="Grigoriev I.V."/>
            <person name="Zhong S."/>
            <person name="Turgeon B.G."/>
        </authorList>
    </citation>
    <scope>NUCLEOTIDE SEQUENCE [LARGE SCALE GENOMIC DNA]</scope>
    <source>
        <strain evidence="3">ND90Pr / ATCC 201652</strain>
    </source>
</reference>
<sequence length="226" mass="26336">MGFSKYCALSLLISDYRIAGWCVRVIKQRRKTPKPFGSTLKLRNELLKTKIDEGSELMQISKRNAIESPLLHLPGEIRNKIWEYVLSNHLISIHGNSRGSLREYVHSTDNDKVTRVSLGKRLLSACRQIHEETSTMFYAINTISFNSKFTLDLFLSHSTPQKLGLITSMGVPYDYYKFYNEGYCKKFHEIFPNVKHLSIDDYVAGHRQYIRRLLWTPKDSIEKEKK</sequence>
<evidence type="ECO:0000259" key="1">
    <source>
        <dbReference type="Pfam" id="PF24864"/>
    </source>
</evidence>
<accession>M2T1C6</accession>
<gene>
    <name evidence="2" type="ORF">COCSADRAFT_27467</name>
</gene>
<dbReference type="InterPro" id="IPR056632">
    <property type="entry name" value="DUF7730"/>
</dbReference>
<dbReference type="OrthoDB" id="5413827at2759"/>
<dbReference type="HOGENOM" id="CLU_1224664_0_0_1"/>
<dbReference type="EMBL" id="KB445645">
    <property type="protein sequence ID" value="EMD63006.1"/>
    <property type="molecule type" value="Genomic_DNA"/>
</dbReference>
<keyword evidence="3" id="KW-1185">Reference proteome</keyword>
<dbReference type="RefSeq" id="XP_007700942.1">
    <property type="nucleotide sequence ID" value="XM_007702752.1"/>
</dbReference>
<proteinExistence type="predicted"/>
<dbReference type="Proteomes" id="UP000016934">
    <property type="component" value="Unassembled WGS sequence"/>
</dbReference>
<dbReference type="PANTHER" id="PTHR38790">
    <property type="entry name" value="2EXR DOMAIN-CONTAINING PROTEIN-RELATED"/>
    <property type="match status" value="1"/>
</dbReference>
<name>M2T1C6_COCSN</name>
<evidence type="ECO:0000313" key="3">
    <source>
        <dbReference type="Proteomes" id="UP000016934"/>
    </source>
</evidence>
<dbReference type="Pfam" id="PF24864">
    <property type="entry name" value="DUF7730"/>
    <property type="match status" value="1"/>
</dbReference>
<dbReference type="AlphaFoldDB" id="M2T1C6"/>
<evidence type="ECO:0000313" key="2">
    <source>
        <dbReference type="EMBL" id="EMD63006.1"/>
    </source>
</evidence>
<dbReference type="GeneID" id="19135680"/>
<reference evidence="2 3" key="1">
    <citation type="journal article" date="2012" name="PLoS Pathog.">
        <title>Diverse lifestyles and strategies of plant pathogenesis encoded in the genomes of eighteen Dothideomycetes fungi.</title>
        <authorList>
            <person name="Ohm R.A."/>
            <person name="Feau N."/>
            <person name="Henrissat B."/>
            <person name="Schoch C.L."/>
            <person name="Horwitz B.A."/>
            <person name="Barry K.W."/>
            <person name="Condon B.J."/>
            <person name="Copeland A.C."/>
            <person name="Dhillon B."/>
            <person name="Glaser F."/>
            <person name="Hesse C.N."/>
            <person name="Kosti I."/>
            <person name="LaButti K."/>
            <person name="Lindquist E.A."/>
            <person name="Lucas S."/>
            <person name="Salamov A.A."/>
            <person name="Bradshaw R.E."/>
            <person name="Ciuffetti L."/>
            <person name="Hamelin R.C."/>
            <person name="Kema G.H.J."/>
            <person name="Lawrence C."/>
            <person name="Scott J.A."/>
            <person name="Spatafora J.W."/>
            <person name="Turgeon B.G."/>
            <person name="de Wit P.J.G.M."/>
            <person name="Zhong S."/>
            <person name="Goodwin S.B."/>
            <person name="Grigoriev I.V."/>
        </authorList>
    </citation>
    <scope>NUCLEOTIDE SEQUENCE [LARGE SCALE GENOMIC DNA]</scope>
    <source>
        <strain evidence="3">ND90Pr / ATCC 201652</strain>
    </source>
</reference>
<feature type="domain" description="DUF7730" evidence="1">
    <location>
        <begin position="67"/>
        <end position="176"/>
    </location>
</feature>